<protein>
    <submittedName>
        <fullName evidence="1">Uncharacterized protein</fullName>
    </submittedName>
</protein>
<evidence type="ECO:0000313" key="2">
    <source>
        <dbReference type="Proteomes" id="UP000814140"/>
    </source>
</evidence>
<dbReference type="Proteomes" id="UP000814140">
    <property type="component" value="Unassembled WGS sequence"/>
</dbReference>
<name>A0ACB8SYE9_9AGAM</name>
<evidence type="ECO:0000313" key="1">
    <source>
        <dbReference type="EMBL" id="KAI0060878.1"/>
    </source>
</evidence>
<proteinExistence type="predicted"/>
<gene>
    <name evidence="1" type="ORF">BV25DRAFT_911170</name>
</gene>
<reference evidence="1" key="2">
    <citation type="journal article" date="2022" name="New Phytol.">
        <title>Evolutionary transition to the ectomycorrhizal habit in the genomes of a hyperdiverse lineage of mushroom-forming fungi.</title>
        <authorList>
            <person name="Looney B."/>
            <person name="Miyauchi S."/>
            <person name="Morin E."/>
            <person name="Drula E."/>
            <person name="Courty P.E."/>
            <person name="Kohler A."/>
            <person name="Kuo A."/>
            <person name="LaButti K."/>
            <person name="Pangilinan J."/>
            <person name="Lipzen A."/>
            <person name="Riley R."/>
            <person name="Andreopoulos W."/>
            <person name="He G."/>
            <person name="Johnson J."/>
            <person name="Nolan M."/>
            <person name="Tritt A."/>
            <person name="Barry K.W."/>
            <person name="Grigoriev I.V."/>
            <person name="Nagy L.G."/>
            <person name="Hibbett D."/>
            <person name="Henrissat B."/>
            <person name="Matheny P.B."/>
            <person name="Labbe J."/>
            <person name="Martin F.M."/>
        </authorList>
    </citation>
    <scope>NUCLEOTIDE SEQUENCE</scope>
    <source>
        <strain evidence="1">HHB10654</strain>
    </source>
</reference>
<dbReference type="EMBL" id="MU277216">
    <property type="protein sequence ID" value="KAI0060878.1"/>
    <property type="molecule type" value="Genomic_DNA"/>
</dbReference>
<keyword evidence="2" id="KW-1185">Reference proteome</keyword>
<organism evidence="1 2">
    <name type="scientific">Artomyces pyxidatus</name>
    <dbReference type="NCBI Taxonomy" id="48021"/>
    <lineage>
        <taxon>Eukaryota</taxon>
        <taxon>Fungi</taxon>
        <taxon>Dikarya</taxon>
        <taxon>Basidiomycota</taxon>
        <taxon>Agaricomycotina</taxon>
        <taxon>Agaricomycetes</taxon>
        <taxon>Russulales</taxon>
        <taxon>Auriscalpiaceae</taxon>
        <taxon>Artomyces</taxon>
    </lineage>
</organism>
<comment type="caution">
    <text evidence="1">The sequence shown here is derived from an EMBL/GenBank/DDBJ whole genome shotgun (WGS) entry which is preliminary data.</text>
</comment>
<reference evidence="1" key="1">
    <citation type="submission" date="2021-03" db="EMBL/GenBank/DDBJ databases">
        <authorList>
            <consortium name="DOE Joint Genome Institute"/>
            <person name="Ahrendt S."/>
            <person name="Looney B.P."/>
            <person name="Miyauchi S."/>
            <person name="Morin E."/>
            <person name="Drula E."/>
            <person name="Courty P.E."/>
            <person name="Chicoki N."/>
            <person name="Fauchery L."/>
            <person name="Kohler A."/>
            <person name="Kuo A."/>
            <person name="Labutti K."/>
            <person name="Pangilinan J."/>
            <person name="Lipzen A."/>
            <person name="Riley R."/>
            <person name="Andreopoulos W."/>
            <person name="He G."/>
            <person name="Johnson J."/>
            <person name="Barry K.W."/>
            <person name="Grigoriev I.V."/>
            <person name="Nagy L."/>
            <person name="Hibbett D."/>
            <person name="Henrissat B."/>
            <person name="Matheny P.B."/>
            <person name="Labbe J."/>
            <person name="Martin F."/>
        </authorList>
    </citation>
    <scope>NUCLEOTIDE SEQUENCE</scope>
    <source>
        <strain evidence="1">HHB10654</strain>
    </source>
</reference>
<accession>A0ACB8SYE9</accession>
<sequence length="1081" mass="116615">MSTTPSTYSSRHTRTLSPPTSVTNGSTIGLQMQRLNIVTRLAIEGNAKNAENVAIKMYLKLALPADNITPGSAIPLFKEENVKILDSEVHPLDNSSVPYNFSSKTSPLLHNAARALNLPARSPHSYLTLFGQHAIASSRLASTSSSKDPDIPPLEDKYTGHILVSGYQVSFVLPKEFPPHAKVNGRLDSINGSDYTPLPAKLRSRRGSVSEKNVVLFMAGISMMVPYVTKPQRAPWLLSIPTPRCLSNHLKLRIFPPNSPTSTSSSFQSLSSTETDSDSPTWDMTADPHVTRTASSRRSAYQYQHFADDESSDSASAPGFSDGVGIQGTFPSTERVRVRWAVPVRSVDDGRRRAGVADARGEMVCTVLGRERGGVLMHLDYKAACHGVWFPGVATLLGMDVALEAKGCDVTWAGGTDARWNVVGGTGYTGHEIGGAAQPPHVLEKQTSFDMPQISIASNSPTAVPTNSQLPSRQSSLSSTSSLLRAPLPSQQVPEYSFESGPATPSESGMSSILSSTDPNSRGRSRASSLADPEPDIPQPSLPITLHLNINDLLPPNKNVFTFSISGVVLVTPRGVSPDGDSAGPDDLAVTVPRFRVLAADAEKIDTAVRNGLDGPSARVDLYASQDPKARRNELARGSRSKVGSDGGRIVLRPQLRSTSPTPFRTPRQRDDSDGSSGGRPPSRPRTPDLQRLASTSAMRETLFMSLRPRRDGRLMLPYVNAVVTPLAAPGAYAVRVLLPAPADADSEWLDFGLGQAPSPASPAPPRVEIVSASVDGVPVRFETTAAARPEQSTMSALAFEEMSGREWVTWVRVRVGGSGGGMVEFTYVVKEENAVFEKSRKGKGKATGMDVILPTFSLPVGRLQVEVESLSGFEITSLQSNLTHQRTKNDSWRLFHYALPEFFFSQLHVHVVPSGSKSSWTTQILRLLRILAFIAPTLLSIGLLLLLLSMTTELATMRRSLEACAVAPGYDWGGPPPPVTVTATIVSRSPVATDTLGPSESSTPTITMIDVTAPSSTGGTSAHNERQALLTFQHMRLHWPLFTFELPFTREEAVDALVEGLGAAWQILRRIYHYPLDPPT</sequence>